<accession>A0ABQ0B987</accession>
<dbReference type="SUPFAM" id="SSF47413">
    <property type="entry name" value="lambda repressor-like DNA-binding domains"/>
    <property type="match status" value="1"/>
</dbReference>
<evidence type="ECO:0008006" key="3">
    <source>
        <dbReference type="Google" id="ProtNLM"/>
    </source>
</evidence>
<dbReference type="InterPro" id="IPR010982">
    <property type="entry name" value="Lambda_DNA-bd_dom_sf"/>
</dbReference>
<proteinExistence type="predicted"/>
<dbReference type="Gene3D" id="1.10.260.40">
    <property type="entry name" value="lambda repressor-like DNA-binding domains"/>
    <property type="match status" value="1"/>
</dbReference>
<gene>
    <name evidence="1" type="ORF">K040078D81_21410</name>
</gene>
<keyword evidence="2" id="KW-1185">Reference proteome</keyword>
<dbReference type="RefSeq" id="WP_195659625.1">
    <property type="nucleotide sequence ID" value="NZ_BAABYW010000001.1"/>
</dbReference>
<reference evidence="1 2" key="1">
    <citation type="submission" date="2024-04" db="EMBL/GenBank/DDBJ databases">
        <title>Defined microbial consortia suppress multidrug-resistant proinflammatory Enterobacteriaceae via ecological control.</title>
        <authorList>
            <person name="Furuichi M."/>
            <person name="Kawaguchi T."/>
            <person name="Pust M."/>
            <person name="Yasuma K."/>
            <person name="Plichta D."/>
            <person name="Hasegawa N."/>
            <person name="Ohya T."/>
            <person name="Bhattarai S."/>
            <person name="Sasajima S."/>
            <person name="Aoto Y."/>
            <person name="Tuganbaev T."/>
            <person name="Yaginuma M."/>
            <person name="Ueda M."/>
            <person name="Okahashi N."/>
            <person name="Amafuji K."/>
            <person name="Kiridooshi Y."/>
            <person name="Sugita K."/>
            <person name="Strazar M."/>
            <person name="Skelly A."/>
            <person name="Suda W."/>
            <person name="Hattori M."/>
            <person name="Nakamoto N."/>
            <person name="Caballero S."/>
            <person name="Norman J."/>
            <person name="Olle B."/>
            <person name="Tanoue T."/>
            <person name="Arita M."/>
            <person name="Bucci V."/>
            <person name="Atarashi K."/>
            <person name="Xavier R."/>
            <person name="Honda K."/>
        </authorList>
    </citation>
    <scope>NUCLEOTIDE SEQUENCE [LARGE SCALE GENOMIC DNA]</scope>
    <source>
        <strain evidence="2">k04-0078-D8-1</strain>
    </source>
</reference>
<dbReference type="EMBL" id="BAABYW010000001">
    <property type="protein sequence ID" value="GAA6408024.1"/>
    <property type="molecule type" value="Genomic_DNA"/>
</dbReference>
<dbReference type="Proteomes" id="UP001600943">
    <property type="component" value="Unassembled WGS sequence"/>
</dbReference>
<name>A0ABQ0B987_9FIRM</name>
<protein>
    <recommendedName>
        <fullName evidence="3">XRE family transcriptional regulator</fullName>
    </recommendedName>
</protein>
<evidence type="ECO:0000313" key="1">
    <source>
        <dbReference type="EMBL" id="GAA6408024.1"/>
    </source>
</evidence>
<sequence>MDMTGCVKQIMREEGITQCELASRVKWSRQRVFDILKRNNSNFNSVKTIMGALGRETVISRKDGKEPDFDMADFYSVIEENAPLYGKLEAILDAMGYKIEFVKK</sequence>
<comment type="caution">
    <text evidence="1">The sequence shown here is derived from an EMBL/GenBank/DDBJ whole genome shotgun (WGS) entry which is preliminary data.</text>
</comment>
<evidence type="ECO:0000313" key="2">
    <source>
        <dbReference type="Proteomes" id="UP001600943"/>
    </source>
</evidence>
<organism evidence="1 2">
    <name type="scientific">Blautia hominis</name>
    <dbReference type="NCBI Taxonomy" id="2025493"/>
    <lineage>
        <taxon>Bacteria</taxon>
        <taxon>Bacillati</taxon>
        <taxon>Bacillota</taxon>
        <taxon>Clostridia</taxon>
        <taxon>Lachnospirales</taxon>
        <taxon>Lachnospiraceae</taxon>
        <taxon>Blautia</taxon>
    </lineage>
</organism>